<protein>
    <submittedName>
        <fullName evidence="1">Uncharacterized protein</fullName>
    </submittedName>
</protein>
<proteinExistence type="predicted"/>
<dbReference type="AlphaFoldDB" id="A0A5Y3M7Y3"/>
<gene>
    <name evidence="1" type="ORF">CQE41_26030</name>
</gene>
<reference evidence="1" key="1">
    <citation type="submission" date="2018-08" db="EMBL/GenBank/DDBJ databases">
        <authorList>
            <person name="Ashton P.M."/>
            <person name="Dallman T."/>
            <person name="Nair S."/>
            <person name="De Pinna E."/>
            <person name="Peters T."/>
            <person name="Grant K."/>
        </authorList>
    </citation>
    <scope>NUCLEOTIDE SEQUENCE [LARGE SCALE GENOMIC DNA]</scope>
    <source>
        <strain evidence="1">193386</strain>
    </source>
</reference>
<evidence type="ECO:0000313" key="1">
    <source>
        <dbReference type="EMBL" id="ECI2867538.1"/>
    </source>
</evidence>
<accession>A0A5Y3M7Y3</accession>
<comment type="caution">
    <text evidence="1">The sequence shown here is derived from an EMBL/GenBank/DDBJ whole genome shotgun (WGS) entry which is preliminary data.</text>
</comment>
<name>A0A5Y3M7Y3_SALET</name>
<organism evidence="1">
    <name type="scientific">Salmonella enterica I</name>
    <dbReference type="NCBI Taxonomy" id="59201"/>
    <lineage>
        <taxon>Bacteria</taxon>
        <taxon>Pseudomonadati</taxon>
        <taxon>Pseudomonadota</taxon>
        <taxon>Gammaproteobacteria</taxon>
        <taxon>Enterobacterales</taxon>
        <taxon>Enterobacteriaceae</taxon>
        <taxon>Salmonella</taxon>
    </lineage>
</organism>
<dbReference type="Proteomes" id="UP000839636">
    <property type="component" value="Unassembled WGS sequence"/>
</dbReference>
<dbReference type="EMBL" id="AAIURM010000097">
    <property type="protein sequence ID" value="ECI2867538.1"/>
    <property type="molecule type" value="Genomic_DNA"/>
</dbReference>
<sequence>MTICHNSHRHSPVFAQLPEDQGGSGRHKCCGCAYEQGFQQGLNRRTQPWVNLDVLPESQASYVRHKSPQAAYAMGYRDGVMASYNPSSMVG</sequence>